<keyword evidence="2" id="KW-1185">Reference proteome</keyword>
<dbReference type="KEGG" id="buy:D8S85_09935"/>
<proteinExistence type="predicted"/>
<organism evidence="1 2">
    <name type="scientific">Butyricimonas faecalis</name>
    <dbReference type="NCBI Taxonomy" id="2093856"/>
    <lineage>
        <taxon>Bacteria</taxon>
        <taxon>Pseudomonadati</taxon>
        <taxon>Bacteroidota</taxon>
        <taxon>Bacteroidia</taxon>
        <taxon>Bacteroidales</taxon>
        <taxon>Odoribacteraceae</taxon>
        <taxon>Butyricimonas</taxon>
    </lineage>
</organism>
<name>A0A3Q9ITT5_9BACT</name>
<evidence type="ECO:0000313" key="1">
    <source>
        <dbReference type="EMBL" id="AZS29835.1"/>
    </source>
</evidence>
<dbReference type="Proteomes" id="UP000270673">
    <property type="component" value="Chromosome"/>
</dbReference>
<reference evidence="1 2" key="1">
    <citation type="submission" date="2018-10" db="EMBL/GenBank/DDBJ databases">
        <title>Butyricimonas faecalis sp. nov., isolated from human faeces and emended description of the genus Butyricimonas.</title>
        <authorList>
            <person name="Le Roy T."/>
            <person name="Van der Smissen P."/>
            <person name="Paquot A."/>
            <person name="Delzenne N."/>
            <person name="Muccioli G."/>
            <person name="Collet J.-F."/>
            <person name="Cani P.D."/>
        </authorList>
    </citation>
    <scope>NUCLEOTIDE SEQUENCE [LARGE SCALE GENOMIC DNA]</scope>
    <source>
        <strain evidence="1 2">H184</strain>
    </source>
</reference>
<accession>A0A3Q9ITT5</accession>
<dbReference type="EMBL" id="CP032819">
    <property type="protein sequence ID" value="AZS29835.1"/>
    <property type="molecule type" value="Genomic_DNA"/>
</dbReference>
<sequence length="61" mass="7328">MNATVSVIHYNSRPQKNEELTSTPKKYIRLINKHLSKSNHKSKDSFIFELQNKFHKHIEYE</sequence>
<protein>
    <submittedName>
        <fullName evidence="1">Uncharacterized protein</fullName>
    </submittedName>
</protein>
<evidence type="ECO:0000313" key="2">
    <source>
        <dbReference type="Proteomes" id="UP000270673"/>
    </source>
</evidence>
<dbReference type="AlphaFoldDB" id="A0A3Q9ITT5"/>
<gene>
    <name evidence="1" type="ORF">D8S85_09935</name>
</gene>